<reference evidence="5" key="1">
    <citation type="submission" date="2021-06" db="EMBL/GenBank/DDBJ databases">
        <title>Description of novel taxa of the family Lachnospiraceae.</title>
        <authorList>
            <person name="Chaplin A.V."/>
            <person name="Sokolova S.R."/>
            <person name="Pikina A.P."/>
            <person name="Korzhanova M."/>
            <person name="Belova V."/>
            <person name="Korostin D."/>
            <person name="Efimov B.A."/>
        </authorList>
    </citation>
    <scope>NUCLEOTIDE SEQUENCE</scope>
    <source>
        <strain evidence="5">ASD5720</strain>
    </source>
</reference>
<dbReference type="InterPro" id="IPR005474">
    <property type="entry name" value="Transketolase_N"/>
</dbReference>
<gene>
    <name evidence="5" type="ORF">KTH89_07775</name>
</gene>
<comment type="similarity">
    <text evidence="2">Belongs to the transketolase family.</text>
</comment>
<evidence type="ECO:0000259" key="4">
    <source>
        <dbReference type="Pfam" id="PF00456"/>
    </source>
</evidence>
<dbReference type="Pfam" id="PF00456">
    <property type="entry name" value="Transketolase_N"/>
    <property type="match status" value="1"/>
</dbReference>
<dbReference type="PANTHER" id="PTHR47514:SF1">
    <property type="entry name" value="TRANSKETOLASE N-TERMINAL SECTION-RELATED"/>
    <property type="match status" value="1"/>
</dbReference>
<evidence type="ECO:0000256" key="2">
    <source>
        <dbReference type="ARBA" id="ARBA00007131"/>
    </source>
</evidence>
<proteinExistence type="inferred from homology"/>
<dbReference type="InterPro" id="IPR029061">
    <property type="entry name" value="THDP-binding"/>
</dbReference>
<dbReference type="SUPFAM" id="SSF52518">
    <property type="entry name" value="Thiamin diphosphate-binding fold (THDP-binding)"/>
    <property type="match status" value="1"/>
</dbReference>
<dbReference type="PANTHER" id="PTHR47514">
    <property type="entry name" value="TRANSKETOLASE N-TERMINAL SECTION-RELATED"/>
    <property type="match status" value="1"/>
</dbReference>
<evidence type="ECO:0000256" key="3">
    <source>
        <dbReference type="ARBA" id="ARBA00023052"/>
    </source>
</evidence>
<dbReference type="AlphaFoldDB" id="A0A949K468"/>
<dbReference type="Gene3D" id="3.40.50.970">
    <property type="match status" value="1"/>
</dbReference>
<comment type="cofactor">
    <cofactor evidence="1">
        <name>thiamine diphosphate</name>
        <dbReference type="ChEBI" id="CHEBI:58937"/>
    </cofactor>
</comment>
<dbReference type="CDD" id="cd02012">
    <property type="entry name" value="TPP_TK"/>
    <property type="match status" value="1"/>
</dbReference>
<feature type="domain" description="Transketolase N-terminal" evidence="4">
    <location>
        <begin position="10"/>
        <end position="268"/>
    </location>
</feature>
<keyword evidence="6" id="KW-1185">Reference proteome</keyword>
<comment type="caution">
    <text evidence="5">The sequence shown here is derived from an EMBL/GenBank/DDBJ whole genome shotgun (WGS) entry which is preliminary data.</text>
</comment>
<dbReference type="Proteomes" id="UP000712157">
    <property type="component" value="Unassembled WGS sequence"/>
</dbReference>
<sequence>MTVKELENKAKEIRRGILTMIYESEAGHIGGALSCCDILTALFYQIMNTDPGKPKDPDRDRFVLSKGHCVEGYYNILADKGYIRKEELKTFSQFQTRLIGHPNREIPGVEMNTGALGHGLSSACGMAKAGKMQKKDYRVYCLMGDGEQAEGSIWEAAMFASNYRLDNLYAILDRNTLQISGPTEQVMKLEPLKDKWQAFGFEVEQVDGNDMDKVLKAFDRLQKVNGKPKLILADTVKGKGISFMENNVKWHHGTLNQAEYEQALRELGKPDKGGEA</sequence>
<organism evidence="5 6">
    <name type="scientific">Diplocloster agilis</name>
    <dbReference type="NCBI Taxonomy" id="2850323"/>
    <lineage>
        <taxon>Bacteria</taxon>
        <taxon>Bacillati</taxon>
        <taxon>Bacillota</taxon>
        <taxon>Clostridia</taxon>
        <taxon>Lachnospirales</taxon>
        <taxon>Lachnospiraceae</taxon>
        <taxon>Diplocloster</taxon>
    </lineage>
</organism>
<keyword evidence="3" id="KW-0786">Thiamine pyrophosphate</keyword>
<dbReference type="EMBL" id="JAHQCW010000009">
    <property type="protein sequence ID" value="MBU9736431.1"/>
    <property type="molecule type" value="Genomic_DNA"/>
</dbReference>
<evidence type="ECO:0000313" key="6">
    <source>
        <dbReference type="Proteomes" id="UP000712157"/>
    </source>
</evidence>
<evidence type="ECO:0000313" key="5">
    <source>
        <dbReference type="EMBL" id="MBU9736431.1"/>
    </source>
</evidence>
<protein>
    <submittedName>
        <fullName evidence="5">Transketolase</fullName>
    </submittedName>
</protein>
<evidence type="ECO:0000256" key="1">
    <source>
        <dbReference type="ARBA" id="ARBA00001964"/>
    </source>
</evidence>
<dbReference type="RefSeq" id="WP_238721288.1">
    <property type="nucleotide sequence ID" value="NZ_JAHQCW010000009.1"/>
</dbReference>
<accession>A0A949K468</accession>
<name>A0A949K468_9FIRM</name>